<dbReference type="RefSeq" id="XP_069305695.1">
    <property type="nucleotide sequence ID" value="XM_069453111.1"/>
</dbReference>
<dbReference type="EMBL" id="JBHGVX010000006">
    <property type="protein sequence ID" value="KAL1795111.1"/>
    <property type="molecule type" value="Genomic_DNA"/>
</dbReference>
<evidence type="ECO:0000313" key="3">
    <source>
        <dbReference type="Proteomes" id="UP001578633"/>
    </source>
</evidence>
<reference evidence="2 3" key="1">
    <citation type="submission" date="2024-09" db="EMBL/GenBank/DDBJ databases">
        <title>T2T genomes of carrot and Alternaria dauci and their utility for understanding host-pathogen interaction during carrot leaf blight disease.</title>
        <authorList>
            <person name="Liu W."/>
            <person name="Xu S."/>
            <person name="Ou C."/>
            <person name="Liu X."/>
            <person name="Zhuang F."/>
            <person name="Deng X.W."/>
        </authorList>
    </citation>
    <scope>NUCLEOTIDE SEQUENCE [LARGE SCALE GENOMIC DNA]</scope>
    <source>
        <strain evidence="2 3">A2016</strain>
    </source>
</reference>
<evidence type="ECO:0000313" key="2">
    <source>
        <dbReference type="EMBL" id="KAL1795111.1"/>
    </source>
</evidence>
<organism evidence="2 3">
    <name type="scientific">Alternaria dauci</name>
    <dbReference type="NCBI Taxonomy" id="48095"/>
    <lineage>
        <taxon>Eukaryota</taxon>
        <taxon>Fungi</taxon>
        <taxon>Dikarya</taxon>
        <taxon>Ascomycota</taxon>
        <taxon>Pezizomycotina</taxon>
        <taxon>Dothideomycetes</taxon>
        <taxon>Pleosporomycetidae</taxon>
        <taxon>Pleosporales</taxon>
        <taxon>Pleosporineae</taxon>
        <taxon>Pleosporaceae</taxon>
        <taxon>Alternaria</taxon>
        <taxon>Alternaria sect. Porri</taxon>
    </lineage>
</organism>
<dbReference type="Proteomes" id="UP001578633">
    <property type="component" value="Chromosome 6"/>
</dbReference>
<feature type="region of interest" description="Disordered" evidence="1">
    <location>
        <begin position="50"/>
        <end position="83"/>
    </location>
</feature>
<evidence type="ECO:0000256" key="1">
    <source>
        <dbReference type="SAM" id="MobiDB-lite"/>
    </source>
</evidence>
<gene>
    <name evidence="2" type="ORF">ACET3X_006927</name>
</gene>
<dbReference type="GeneID" id="96087249"/>
<protein>
    <submittedName>
        <fullName evidence="2">Uncharacterized protein</fullName>
    </submittedName>
</protein>
<sequence>MSSEIQPNDRLVTDGGRQTEALLDNPEYWAKWRYIERHLEEANRVASIVNHVPATSAQQRPTRTSSQSQNTPSSHQSTSNTSS</sequence>
<keyword evidence="3" id="KW-1185">Reference proteome</keyword>
<feature type="compositionally biased region" description="Low complexity" evidence="1">
    <location>
        <begin position="55"/>
        <end position="83"/>
    </location>
</feature>
<comment type="caution">
    <text evidence="2">The sequence shown here is derived from an EMBL/GenBank/DDBJ whole genome shotgun (WGS) entry which is preliminary data.</text>
</comment>
<accession>A0ABR3UHS8</accession>
<name>A0ABR3UHS8_9PLEO</name>
<proteinExistence type="predicted"/>